<feature type="region of interest" description="Disordered" evidence="3">
    <location>
        <begin position="953"/>
        <end position="984"/>
    </location>
</feature>
<sequence>MQPKNTAAVALLLNATHGLAQSCPSGYTRSDSSSSTSVSSATSLRSSFTSVGSTATSPTSTNAASATPSAPATGLNWTVCDPNRSTMIDCATLRVPLDYTASSLKRDAKMIDLPLVRIPAVDADGNRVSGGKSVIVNPGGPGESGIDLALEGGSDLQSVIGIGYNIIGFDPRGVGLTEAYKCPVVTFDSATDPSYSAAEDGDGSLRALRDGMNQAQRCAEDDYKAAGQLVGTAFVARDIMAIANALGEDGLIRYIGYSYGTLLGATVAAMFPDKIDRMYLDGNIDPTDYYHGDGSTSLSSFDSAVAQFFDLCADATSPYCPLANGQSGSQLLNAYAQFLADLDANRITAKDSTGSLITAYQIKDKMFNVLYSPTKFIGFAIELNDIYKTKTAVSTTSRLAKRYNPDPWTAKNVSAPNAIKAISGGDYFRTNAATLNRFRDLRKLYISKSTYGGESALGNQYSQETWLVDAKERFGGSFKGIETKTPILFVNTLYDPVTPLDAALSSSSGFLRSVVKRHSGVGHCSNQTPSKALNADIAAYFASAKLPDVSIITNPDDGNPFRPSSSSTSAATKLANLNVDNIGAVDRPAALDKAKRDMINLLMRQSEEIPSGCVPISLPSSTQNSPMSSSVEVSPSMTSMPSTGVSSSIPSTSVEPSSSSSLASSSLVSSSPSSSLALSPSSLSSSELSSSFSSSSGPVSSSTSADFTSSIPLTLTSAIASQSSLTSVLSSKPSQSSEGPTSTSASSSSQTSFTTQMTDVSLTSASRSLSLSIDSQSTDARTTSQTSVTASGTATPSSSASIASSLTSAAVVSSSSAVSSSSVVSSGNVVLSSIAVSVSSTSASPPSQTVSGSTLPSPSADISVITVDGTTYAIENDVTYAGSSLGGQTISKRASDTFATCLSSCARTTACVGAAYSQNSGSCTLYQSIVIGSKRTAKGITFATVVGRQGTTLSSASKSSSGSVASNSGTLSLATGASSPRPTVVSSRIGTSSYMSNATSIQPSTTVWVTSVVNVCPTGLTTSAITVTATCPGGCSTRPSGIPQGFTTTTVFCSACAIPQVITVTTPVASPTGTQSVVKTGTQSVAKTGSSNSSNGGASSAALFSVALSTVTNISPALGICSGGSCPKSGLSSVASQASVTTIGLIQTSSVIPINSASRASNTVGAASSTAKLGLTTAWNPATSSNSTSRPTMAVFTGSASQNCVTGMTFLAVFFALFLLA</sequence>
<dbReference type="GeneID" id="25372287"/>
<feature type="compositionally biased region" description="Low complexity" evidence="3">
    <location>
        <begin position="786"/>
        <end position="800"/>
    </location>
</feature>
<keyword evidence="5" id="KW-0732">Signal</keyword>
<feature type="region of interest" description="Disordered" evidence="3">
    <location>
        <begin position="772"/>
        <end position="800"/>
    </location>
</feature>
<keyword evidence="4" id="KW-1133">Transmembrane helix</keyword>
<evidence type="ECO:0000256" key="4">
    <source>
        <dbReference type="SAM" id="Phobius"/>
    </source>
</evidence>
<evidence type="ECO:0000256" key="3">
    <source>
        <dbReference type="SAM" id="MobiDB-lite"/>
    </source>
</evidence>
<feature type="domain" description="Peptidase S33 tripeptidyl aminopeptidase-like C-terminal" evidence="7">
    <location>
        <begin position="482"/>
        <end position="548"/>
    </location>
</feature>
<dbReference type="AlphaFoldDB" id="A0A074Y443"/>
<feature type="region of interest" description="Disordered" evidence="3">
    <location>
        <begin position="47"/>
        <end position="76"/>
    </location>
</feature>
<dbReference type="PROSITE" id="PS51257">
    <property type="entry name" value="PROKAR_LIPOPROTEIN"/>
    <property type="match status" value="1"/>
</dbReference>
<dbReference type="OMA" id="NITWINC"/>
<feature type="region of interest" description="Disordered" evidence="3">
    <location>
        <begin position="612"/>
        <end position="666"/>
    </location>
</feature>
<dbReference type="PANTHER" id="PTHR43248">
    <property type="entry name" value="2-SUCCINYL-6-HYDROXY-2,4-CYCLOHEXADIENE-1-CARBOXYLATE SYNTHASE"/>
    <property type="match status" value="1"/>
</dbReference>
<dbReference type="RefSeq" id="XP_013339194.1">
    <property type="nucleotide sequence ID" value="XM_013483740.1"/>
</dbReference>
<evidence type="ECO:0000313" key="9">
    <source>
        <dbReference type="Proteomes" id="UP000030641"/>
    </source>
</evidence>
<feature type="chain" id="PRO_5001703000" evidence="5">
    <location>
        <begin position="23"/>
        <end position="1221"/>
    </location>
</feature>
<feature type="compositionally biased region" description="Polar residues" evidence="3">
    <location>
        <begin position="973"/>
        <end position="984"/>
    </location>
</feature>
<dbReference type="PANTHER" id="PTHR43248:SF25">
    <property type="entry name" value="AB HYDROLASE-1 DOMAIN-CONTAINING PROTEIN-RELATED"/>
    <property type="match status" value="1"/>
</dbReference>
<evidence type="ECO:0000256" key="1">
    <source>
        <dbReference type="ARBA" id="ARBA00010088"/>
    </source>
</evidence>
<accession>A0A074Y443</accession>
<dbReference type="HOGENOM" id="CLU_268620_0_0_1"/>
<feature type="compositionally biased region" description="Low complexity" evidence="3">
    <location>
        <begin position="953"/>
        <end position="972"/>
    </location>
</feature>
<reference evidence="8 9" key="1">
    <citation type="journal article" date="2014" name="BMC Genomics">
        <title>Genome sequencing of four Aureobasidium pullulans varieties: biotechnological potential, stress tolerance, and description of new species.</title>
        <authorList>
            <person name="Gostin Ar C."/>
            <person name="Ohm R.A."/>
            <person name="Kogej T."/>
            <person name="Sonjak S."/>
            <person name="Turk M."/>
            <person name="Zajc J."/>
            <person name="Zalar P."/>
            <person name="Grube M."/>
            <person name="Sun H."/>
            <person name="Han J."/>
            <person name="Sharma A."/>
            <person name="Chiniquy J."/>
            <person name="Ngan C.Y."/>
            <person name="Lipzen A."/>
            <person name="Barry K."/>
            <person name="Grigoriev I.V."/>
            <person name="Gunde-Cimerman N."/>
        </authorList>
    </citation>
    <scope>NUCLEOTIDE SEQUENCE [LARGE SCALE GENOMIC DNA]</scope>
    <source>
        <strain evidence="8 9">EXF-2481</strain>
    </source>
</reference>
<dbReference type="OrthoDB" id="425534at2759"/>
<feature type="domain" description="AB hydrolase-1" evidence="6">
    <location>
        <begin position="133"/>
        <end position="286"/>
    </location>
</feature>
<feature type="region of interest" description="Disordered" evidence="3">
    <location>
        <begin position="687"/>
        <end position="706"/>
    </location>
</feature>
<keyword evidence="9" id="KW-1185">Reference proteome</keyword>
<dbReference type="EMBL" id="KL584787">
    <property type="protein sequence ID" value="KEQ90709.1"/>
    <property type="molecule type" value="Genomic_DNA"/>
</dbReference>
<feature type="signal peptide" evidence="5">
    <location>
        <begin position="1"/>
        <end position="22"/>
    </location>
</feature>
<evidence type="ECO:0000313" key="8">
    <source>
        <dbReference type="EMBL" id="KEQ90709.1"/>
    </source>
</evidence>
<dbReference type="InterPro" id="IPR013595">
    <property type="entry name" value="Pept_S33_TAP-like_C"/>
</dbReference>
<feature type="transmembrane region" description="Helical" evidence="4">
    <location>
        <begin position="1200"/>
        <end position="1220"/>
    </location>
</feature>
<dbReference type="InterPro" id="IPR000073">
    <property type="entry name" value="AB_hydrolase_1"/>
</dbReference>
<keyword evidence="4" id="KW-0472">Membrane</keyword>
<dbReference type="InParanoid" id="A0A074Y443"/>
<evidence type="ECO:0000256" key="5">
    <source>
        <dbReference type="SAM" id="SignalP"/>
    </source>
</evidence>
<name>A0A074Y443_AURSE</name>
<feature type="compositionally biased region" description="Low complexity" evidence="3">
    <location>
        <begin position="47"/>
        <end position="73"/>
    </location>
</feature>
<feature type="compositionally biased region" description="Low complexity" evidence="3">
    <location>
        <begin position="617"/>
        <end position="666"/>
    </location>
</feature>
<dbReference type="GO" id="GO:0016787">
    <property type="term" value="F:hydrolase activity"/>
    <property type="evidence" value="ECO:0007669"/>
    <property type="project" value="UniProtKB-KW"/>
</dbReference>
<dbReference type="Gene3D" id="3.40.50.1820">
    <property type="entry name" value="alpha/beta hydrolase"/>
    <property type="match status" value="1"/>
</dbReference>
<dbReference type="Pfam" id="PF00561">
    <property type="entry name" value="Abhydrolase_1"/>
    <property type="match status" value="1"/>
</dbReference>
<dbReference type="InterPro" id="IPR029058">
    <property type="entry name" value="AB_hydrolase_fold"/>
</dbReference>
<dbReference type="SUPFAM" id="SSF53474">
    <property type="entry name" value="alpha/beta-Hydrolases"/>
    <property type="match status" value="1"/>
</dbReference>
<dbReference type="Pfam" id="PF08386">
    <property type="entry name" value="Abhydrolase_4"/>
    <property type="match status" value="1"/>
</dbReference>
<keyword evidence="2" id="KW-0378">Hydrolase</keyword>
<comment type="similarity">
    <text evidence="1">Belongs to the peptidase S33 family.</text>
</comment>
<organism evidence="8 9">
    <name type="scientific">Aureobasidium subglaciale (strain EXF-2481)</name>
    <name type="common">Aureobasidium pullulans var. subglaciale</name>
    <dbReference type="NCBI Taxonomy" id="1043005"/>
    <lineage>
        <taxon>Eukaryota</taxon>
        <taxon>Fungi</taxon>
        <taxon>Dikarya</taxon>
        <taxon>Ascomycota</taxon>
        <taxon>Pezizomycotina</taxon>
        <taxon>Dothideomycetes</taxon>
        <taxon>Dothideomycetidae</taxon>
        <taxon>Dothideales</taxon>
        <taxon>Saccotheciaceae</taxon>
        <taxon>Aureobasidium</taxon>
    </lineage>
</organism>
<dbReference type="Proteomes" id="UP000030641">
    <property type="component" value="Unassembled WGS sequence"/>
</dbReference>
<evidence type="ECO:0000256" key="2">
    <source>
        <dbReference type="ARBA" id="ARBA00022801"/>
    </source>
</evidence>
<dbReference type="InterPro" id="IPR051601">
    <property type="entry name" value="Serine_prot/Carboxylest_S33"/>
</dbReference>
<evidence type="ECO:0000259" key="7">
    <source>
        <dbReference type="Pfam" id="PF08386"/>
    </source>
</evidence>
<feature type="region of interest" description="Disordered" evidence="3">
    <location>
        <begin position="729"/>
        <end position="753"/>
    </location>
</feature>
<proteinExistence type="inferred from homology"/>
<evidence type="ECO:0000259" key="6">
    <source>
        <dbReference type="Pfam" id="PF00561"/>
    </source>
</evidence>
<keyword evidence="4" id="KW-0812">Transmembrane</keyword>
<gene>
    <name evidence="8" type="ORF">AUEXF2481DRAFT_92760</name>
</gene>
<dbReference type="STRING" id="1043005.A0A074Y443"/>
<protein>
    <submittedName>
        <fullName evidence="8">Uncharacterized protein</fullName>
    </submittedName>
</protein>